<evidence type="ECO:0000313" key="2">
    <source>
        <dbReference type="Proteomes" id="UP000317327"/>
    </source>
</evidence>
<name>A0ABD7S036_ECTME</name>
<dbReference type="RefSeq" id="WP_143500963.1">
    <property type="nucleotide sequence ID" value="NZ_SCFV01000003.1"/>
</dbReference>
<accession>A0ABD7S036</accession>
<evidence type="ECO:0008006" key="3">
    <source>
        <dbReference type="Google" id="ProtNLM"/>
    </source>
</evidence>
<dbReference type="Proteomes" id="UP000317327">
    <property type="component" value="Unassembled WGS sequence"/>
</dbReference>
<dbReference type="EMBL" id="SCFV01000003">
    <property type="protein sequence ID" value="TRO19420.1"/>
    <property type="molecule type" value="Genomic_DNA"/>
</dbReference>
<proteinExistence type="predicted"/>
<evidence type="ECO:0000313" key="1">
    <source>
        <dbReference type="EMBL" id="TRO19420.1"/>
    </source>
</evidence>
<reference evidence="1 2" key="1">
    <citation type="submission" date="2019-01" db="EMBL/GenBank/DDBJ databases">
        <title>Whole genome shotgun sequencing of Pseudomonas spp. isolated by its ability to degrade furfural.</title>
        <authorList>
            <person name="Donoso R."/>
            <person name="Farkas C."/>
            <person name="Villegas P."/>
            <person name="Gonzales-Toro F."/>
            <person name="Guajardo-Parra M."/>
            <person name="Araya-Nail M."/>
            <person name="Morgante V."/>
            <person name="Perez-Pantoja D."/>
        </authorList>
    </citation>
    <scope>NUCLEOTIDE SEQUENCE [LARGE SCALE GENOMIC DNA]</scope>
    <source>
        <strain evidence="1 2">VN231</strain>
    </source>
</reference>
<organism evidence="1 2">
    <name type="scientific">Ectopseudomonas mendocina</name>
    <name type="common">Pseudomonas mendocina</name>
    <dbReference type="NCBI Taxonomy" id="300"/>
    <lineage>
        <taxon>Bacteria</taxon>
        <taxon>Pseudomonadati</taxon>
        <taxon>Pseudomonadota</taxon>
        <taxon>Gammaproteobacteria</taxon>
        <taxon>Pseudomonadales</taxon>
        <taxon>Pseudomonadaceae</taxon>
        <taxon>Ectopseudomonas</taxon>
    </lineage>
</organism>
<dbReference type="AlphaFoldDB" id="A0ABD7S036"/>
<comment type="caution">
    <text evidence="1">The sequence shown here is derived from an EMBL/GenBank/DDBJ whole genome shotgun (WGS) entry which is preliminary data.</text>
</comment>
<sequence>MSIQENIHADVLPAIGADLAGGKLVTLYMLAGVEFALIDLGAGAEIQGAWGEYGQDVETTHGDGEKNTRAMAEAGSTIAIQALEAGAFIPSALECHLLMHTKETGVIEDLREDRFYWSSSQYSAHYAFIMSFEGGWQFFNGKVNERPARLLRKIPVIR</sequence>
<protein>
    <recommendedName>
        <fullName evidence="3">DUF1566 domain-containing protein</fullName>
    </recommendedName>
</protein>
<gene>
    <name evidence="1" type="ORF">EQ836_07810</name>
</gene>